<dbReference type="PIRSF" id="PIRSF000846">
    <property type="entry name" value="ATP_adenylyltr"/>
    <property type="match status" value="1"/>
</dbReference>
<evidence type="ECO:0000256" key="1">
    <source>
        <dbReference type="PIRSR" id="PIRSR000846-1"/>
    </source>
</evidence>
<organism evidence="4 5">
    <name type="scientific">Hanseniaspora uvarum</name>
    <name type="common">Yeast</name>
    <name type="synonym">Kloeckera apiculata</name>
    <dbReference type="NCBI Taxonomy" id="29833"/>
    <lineage>
        <taxon>Eukaryota</taxon>
        <taxon>Fungi</taxon>
        <taxon>Dikarya</taxon>
        <taxon>Ascomycota</taxon>
        <taxon>Saccharomycotina</taxon>
        <taxon>Saccharomycetes</taxon>
        <taxon>Saccharomycodales</taxon>
        <taxon>Saccharomycodaceae</taxon>
        <taxon>Hanseniaspora</taxon>
    </lineage>
</organism>
<reference evidence="5" key="1">
    <citation type="journal article" date="2016" name="Genome Announc.">
        <title>Genome sequences of three species of Hanseniaspora isolated from spontaneous wine fermentations.</title>
        <authorList>
            <person name="Sternes P.R."/>
            <person name="Lee D."/>
            <person name="Kutyna D.R."/>
            <person name="Borneman A.R."/>
        </authorList>
    </citation>
    <scope>NUCLEOTIDE SEQUENCE [LARGE SCALE GENOMIC DNA]</scope>
    <source>
        <strain evidence="5">AWRI3580</strain>
    </source>
</reference>
<dbReference type="InterPro" id="IPR043171">
    <property type="entry name" value="Ap4A_phos1/2-like"/>
</dbReference>
<dbReference type="AlphaFoldDB" id="A0A1E5S199"/>
<proteinExistence type="predicted"/>
<gene>
    <name evidence="4" type="ORF">AWRI3580_g575</name>
</gene>
<keyword evidence="5" id="KW-1185">Reference proteome</keyword>
<protein>
    <submittedName>
        <fullName evidence="4">Diadenosine 5',5'''-P1,P4-tetraphosphate phosphorylase 2</fullName>
    </submittedName>
</protein>
<dbReference type="SUPFAM" id="SSF54197">
    <property type="entry name" value="HIT-like"/>
    <property type="match status" value="1"/>
</dbReference>
<dbReference type="InterPro" id="IPR036265">
    <property type="entry name" value="HIT-like_sf"/>
</dbReference>
<feature type="domain" description="ATP adenylyltransferase C-terminal" evidence="2">
    <location>
        <begin position="215"/>
        <end position="340"/>
    </location>
</feature>
<dbReference type="Gene3D" id="3.30.428.70">
    <property type="match status" value="1"/>
</dbReference>
<evidence type="ECO:0000313" key="4">
    <source>
        <dbReference type="EMBL" id="OEJ92924.1"/>
    </source>
</evidence>
<dbReference type="PANTHER" id="PTHR38420:SF1">
    <property type="entry name" value="PUTATIVE (AFU_ORTHOLOGUE AFUA_5G14690)-RELATED"/>
    <property type="match status" value="1"/>
</dbReference>
<evidence type="ECO:0000313" key="5">
    <source>
        <dbReference type="Proteomes" id="UP000095358"/>
    </source>
</evidence>
<feature type="active site" description="Nucleophile" evidence="1">
    <location>
        <position position="177"/>
    </location>
</feature>
<dbReference type="InterPro" id="IPR019200">
    <property type="entry name" value="ATP_adenylylTrfase_C"/>
</dbReference>
<sequence>MSVYPKTLKKTVTDIYNKAVSTGSVIKFESSSKFLKTSNSGEANLKYHLTFCDIDGQKPQKPEREDVVKEKFNPFLKQEPELTVLDNIMDNEYKLVLNKYPIVDEHLLLVTQKEIPQSSLLTPNDLNAAYKLLKTLQQEFDEDEEDDESDDEDVKKSRYAVFYNCGPNSGFSIDHKHLQCIKLPNKLKTYQDFLVQEYPEPYIPNAKREPLEYEKVAFANFNIPLPKDLSKDDEYLVMCYVSLLQRSLSFFQQWDVEDPKERLPTSYSFIMTTDWMTIIPRSKSVAEVEFEEKKYTLGTNALGYLHMLLFKEEQKELYEGMLAKKDSTPVEDFLLNCGFPNNFSAAPAESDY</sequence>
<dbReference type="Pfam" id="PF09830">
    <property type="entry name" value="ATP_transf"/>
    <property type="match status" value="1"/>
</dbReference>
<dbReference type="EMBL" id="LPNN01000001">
    <property type="protein sequence ID" value="OEJ92924.1"/>
    <property type="molecule type" value="Genomic_DNA"/>
</dbReference>
<dbReference type="PANTHER" id="PTHR38420">
    <property type="entry name" value="AP-4-A PHOSPHORYLASE II"/>
    <property type="match status" value="1"/>
</dbReference>
<dbReference type="InterPro" id="IPR009163">
    <property type="entry name" value="Ap4A_phos1/2"/>
</dbReference>
<dbReference type="GO" id="GO:0005524">
    <property type="term" value="F:ATP binding"/>
    <property type="evidence" value="ECO:0007669"/>
    <property type="project" value="InterPro"/>
</dbReference>
<dbReference type="GO" id="GO:0009117">
    <property type="term" value="P:nucleotide metabolic process"/>
    <property type="evidence" value="ECO:0007669"/>
    <property type="project" value="InterPro"/>
</dbReference>
<evidence type="ECO:0000259" key="3">
    <source>
        <dbReference type="Pfam" id="PF19327"/>
    </source>
</evidence>
<dbReference type="Proteomes" id="UP000095358">
    <property type="component" value="Unassembled WGS sequence"/>
</dbReference>
<dbReference type="GO" id="GO:0003877">
    <property type="term" value="F:ATP:ADP adenylyltransferase activity"/>
    <property type="evidence" value="ECO:0007669"/>
    <property type="project" value="InterPro"/>
</dbReference>
<dbReference type="STRING" id="29833.A0A1E5S199"/>
<accession>A0A1E5S199</accession>
<dbReference type="OrthoDB" id="10267950at2759"/>
<name>A0A1E5S199_HANUV</name>
<feature type="domain" description="Ap4A phosphorylase 1/2 N-terminal" evidence="3">
    <location>
        <begin position="3"/>
        <end position="136"/>
    </location>
</feature>
<dbReference type="Pfam" id="PF19327">
    <property type="entry name" value="Ap4A_phos_N"/>
    <property type="match status" value="1"/>
</dbReference>
<dbReference type="VEuPathDB" id="FungiDB:AWRI3580_g575"/>
<evidence type="ECO:0000259" key="2">
    <source>
        <dbReference type="Pfam" id="PF09830"/>
    </source>
</evidence>
<comment type="caution">
    <text evidence="4">The sequence shown here is derived from an EMBL/GenBank/DDBJ whole genome shotgun (WGS) entry which is preliminary data.</text>
</comment>
<dbReference type="InterPro" id="IPR045759">
    <property type="entry name" value="Ap4A_phos1/2_N"/>
</dbReference>